<evidence type="ECO:0000313" key="1">
    <source>
        <dbReference type="EnsemblPlants" id="AVESA.00010b.r2.4CG1260160.1.CDS.1"/>
    </source>
</evidence>
<dbReference type="Proteomes" id="UP001732700">
    <property type="component" value="Chromosome 4C"/>
</dbReference>
<proteinExistence type="predicted"/>
<keyword evidence="2" id="KW-1185">Reference proteome</keyword>
<reference evidence="1" key="2">
    <citation type="submission" date="2025-09" db="UniProtKB">
        <authorList>
            <consortium name="EnsemblPlants"/>
        </authorList>
    </citation>
    <scope>IDENTIFICATION</scope>
</reference>
<name>A0ACD5WMJ6_AVESA</name>
<evidence type="ECO:0000313" key="2">
    <source>
        <dbReference type="Proteomes" id="UP001732700"/>
    </source>
</evidence>
<dbReference type="EnsemblPlants" id="AVESA.00010b.r2.4CG1260160.1">
    <property type="protein sequence ID" value="AVESA.00010b.r2.4CG1260160.1.CDS.1"/>
    <property type="gene ID" value="AVESA.00010b.r2.4CG1260160"/>
</dbReference>
<sequence>MEGSSLASSLQSPAADDSVPFSYPCWVLLDKNLYFAHHENATTKKVKTSTDKEVEISICLADPPAASCFRVHSPNIPEEDYTSLPRIVSSAGNLALLSFAFKTGPRSTEVDPDLVEFFVCKAGSGGGLSVEPVPYSPTGTRHSGHACIVPRDGGNYLVADLSPREGSLRHFDLHVFSSETSKWTSTHLQLPAPALALPRDLPSVLHKVISLGGGVVGWVDLWRGIILCDVLKQKPVLRFIPLPTTAFDLHRKGNAHKVRDVTCCNGYISFVEIEHCFRELSIANSRSFKTTQHLDTQDLILDKEFFTRDDFDNYPERVPDGWKIRTMYKAISWEYWRKMHTVHVDDISAAPELSVLLPQLWNGGATEFTLRNLKNTAFPFFGVYNDNVVYLMSNVQSDDEDSWIVGVDL</sequence>
<reference evidence="1" key="1">
    <citation type="submission" date="2021-05" db="EMBL/GenBank/DDBJ databases">
        <authorList>
            <person name="Scholz U."/>
            <person name="Mascher M."/>
            <person name="Fiebig A."/>
        </authorList>
    </citation>
    <scope>NUCLEOTIDE SEQUENCE [LARGE SCALE GENOMIC DNA]</scope>
</reference>
<organism evidence="1 2">
    <name type="scientific">Avena sativa</name>
    <name type="common">Oat</name>
    <dbReference type="NCBI Taxonomy" id="4498"/>
    <lineage>
        <taxon>Eukaryota</taxon>
        <taxon>Viridiplantae</taxon>
        <taxon>Streptophyta</taxon>
        <taxon>Embryophyta</taxon>
        <taxon>Tracheophyta</taxon>
        <taxon>Spermatophyta</taxon>
        <taxon>Magnoliopsida</taxon>
        <taxon>Liliopsida</taxon>
        <taxon>Poales</taxon>
        <taxon>Poaceae</taxon>
        <taxon>BOP clade</taxon>
        <taxon>Pooideae</taxon>
        <taxon>Poodae</taxon>
        <taxon>Poeae</taxon>
        <taxon>Poeae Chloroplast Group 1 (Aveneae type)</taxon>
        <taxon>Aveninae</taxon>
        <taxon>Avena</taxon>
    </lineage>
</organism>
<accession>A0ACD5WMJ6</accession>
<protein>
    <submittedName>
        <fullName evidence="1">Uncharacterized protein</fullName>
    </submittedName>
</protein>